<dbReference type="SFLD" id="SFLDS00029">
    <property type="entry name" value="Radical_SAM"/>
    <property type="match status" value="1"/>
</dbReference>
<dbReference type="Pfam" id="PF04055">
    <property type="entry name" value="Radical_SAM"/>
    <property type="match status" value="1"/>
</dbReference>
<dbReference type="InterPro" id="IPR036724">
    <property type="entry name" value="Cobalamin-bd_sf"/>
</dbReference>
<dbReference type="CDD" id="cd02065">
    <property type="entry name" value="B12-binding_like"/>
    <property type="match status" value="1"/>
</dbReference>
<accession>A0A5A5T9J0</accession>
<keyword evidence="4" id="KW-0408">Iron</keyword>
<keyword evidence="3" id="KW-0479">Metal-binding</keyword>
<dbReference type="InterPro" id="IPR051198">
    <property type="entry name" value="BchE-like"/>
</dbReference>
<dbReference type="InterPro" id="IPR058240">
    <property type="entry name" value="rSAM_sf"/>
</dbReference>
<evidence type="ECO:0000256" key="3">
    <source>
        <dbReference type="ARBA" id="ARBA00022723"/>
    </source>
</evidence>
<dbReference type="InterPro" id="IPR034466">
    <property type="entry name" value="Methyltransferase_Class_B"/>
</dbReference>
<sequence>MSKSVLIIAPNSFAPIGVTGMEAPFQVATKTKHLASLSNLNRLFNYDMSGATLDNGMKQLNPMAGYYLESFLRQHNYDAHALFNWHKEDIEQALQIDPIAIAFSTTYVISPEMLASCLATLRETVHDIPIIVGGPYVWKQTMAVNRYDATTIERLKEFDADVTADFLFSPNAQPVLRDAIYVANEFGEHTMLKVLQMIEQGHTDINSLSTINNLVLSLPNGSWHLTEWAQEPVDVNKDYTRWDLVDSIPDMVPIRASIGCPYRCRFCDYIELHPKVIMRSPQSLIEEIQLAKQRGRTIFNFIDDNIFLSKKRIGEITTMIREHEMGIYWGGFFRVDRVDETNIENIYESGCRYGYCGIESADVSMIKRIRKGCKPEELFRGINLCTQAGIHPMLTFIVGFPGETQQTLDVTTSFINRLEVNHRSYPSYHAYPLYVSPITSIDSLEYRQEYNLKGRYVSWSHDTMNYEEAVSKWAPYLFKQINNVPYDYYGNDGGEWLGMEKRNQAFRARNALTKSFLNAESDDQVQYSFSQLYQVLHKDDQATTVPSWHDYLADRKDQPGQKLVSLKPTAQ</sequence>
<dbReference type="SUPFAM" id="SSF102114">
    <property type="entry name" value="Radical SAM enzymes"/>
    <property type="match status" value="1"/>
</dbReference>
<dbReference type="PANTHER" id="PTHR43409">
    <property type="entry name" value="ANAEROBIC MAGNESIUM-PROTOPORPHYRIN IX MONOMETHYL ESTER CYCLASE-RELATED"/>
    <property type="match status" value="1"/>
</dbReference>
<dbReference type="InterPro" id="IPR006638">
    <property type="entry name" value="Elp3/MiaA/NifB-like_rSAM"/>
</dbReference>
<dbReference type="AlphaFoldDB" id="A0A5A5T9J0"/>
<dbReference type="SUPFAM" id="SSF52242">
    <property type="entry name" value="Cobalamin (vitamin B12)-binding domain"/>
    <property type="match status" value="1"/>
</dbReference>
<keyword evidence="8" id="KW-1185">Reference proteome</keyword>
<gene>
    <name evidence="7" type="ORF">KDI_15610</name>
</gene>
<evidence type="ECO:0000313" key="8">
    <source>
        <dbReference type="Proteomes" id="UP000322530"/>
    </source>
</evidence>
<evidence type="ECO:0000256" key="4">
    <source>
        <dbReference type="ARBA" id="ARBA00023004"/>
    </source>
</evidence>
<dbReference type="EMBL" id="BIXY01000017">
    <property type="protein sequence ID" value="GCF07997.1"/>
    <property type="molecule type" value="Genomic_DNA"/>
</dbReference>
<dbReference type="Proteomes" id="UP000322530">
    <property type="component" value="Unassembled WGS sequence"/>
</dbReference>
<dbReference type="SMART" id="SM00729">
    <property type="entry name" value="Elp3"/>
    <property type="match status" value="1"/>
</dbReference>
<evidence type="ECO:0000256" key="1">
    <source>
        <dbReference type="ARBA" id="ARBA00001966"/>
    </source>
</evidence>
<evidence type="ECO:0000256" key="2">
    <source>
        <dbReference type="ARBA" id="ARBA00022691"/>
    </source>
</evidence>
<dbReference type="Gene3D" id="3.80.30.20">
    <property type="entry name" value="tm_1862 like domain"/>
    <property type="match status" value="1"/>
</dbReference>
<dbReference type="CDD" id="cd01335">
    <property type="entry name" value="Radical_SAM"/>
    <property type="match status" value="1"/>
</dbReference>
<name>A0A5A5T9J0_9CHLR</name>
<organism evidence="7 8">
    <name type="scientific">Dictyobacter arantiisoli</name>
    <dbReference type="NCBI Taxonomy" id="2014874"/>
    <lineage>
        <taxon>Bacteria</taxon>
        <taxon>Bacillati</taxon>
        <taxon>Chloroflexota</taxon>
        <taxon>Ktedonobacteria</taxon>
        <taxon>Ktedonobacterales</taxon>
        <taxon>Dictyobacteraceae</taxon>
        <taxon>Dictyobacter</taxon>
    </lineage>
</organism>
<dbReference type="InterPro" id="IPR023404">
    <property type="entry name" value="rSAM_horseshoe"/>
</dbReference>
<dbReference type="OrthoDB" id="9801424at2"/>
<reference evidence="7 8" key="1">
    <citation type="submission" date="2019-01" db="EMBL/GenBank/DDBJ databases">
        <title>Draft genome sequence of Dictyobacter sp. Uno17.</title>
        <authorList>
            <person name="Wang C.M."/>
            <person name="Zheng Y."/>
            <person name="Sakai Y."/>
            <person name="Abe K."/>
            <person name="Yokota A."/>
            <person name="Yabe S."/>
        </authorList>
    </citation>
    <scope>NUCLEOTIDE SEQUENCE [LARGE SCALE GENOMIC DNA]</scope>
    <source>
        <strain evidence="7 8">Uno17</strain>
    </source>
</reference>
<protein>
    <recommendedName>
        <fullName evidence="6">Radical SAM core domain-containing protein</fullName>
    </recommendedName>
</protein>
<keyword evidence="5" id="KW-0411">Iron-sulfur</keyword>
<dbReference type="GO" id="GO:0051539">
    <property type="term" value="F:4 iron, 4 sulfur cluster binding"/>
    <property type="evidence" value="ECO:0007669"/>
    <property type="project" value="UniProtKB-KW"/>
</dbReference>
<comment type="cofactor">
    <cofactor evidence="1">
        <name>[4Fe-4S] cluster</name>
        <dbReference type="ChEBI" id="CHEBI:49883"/>
    </cofactor>
</comment>
<dbReference type="GO" id="GO:0031419">
    <property type="term" value="F:cobalamin binding"/>
    <property type="evidence" value="ECO:0007669"/>
    <property type="project" value="InterPro"/>
</dbReference>
<dbReference type="SFLD" id="SFLDG01082">
    <property type="entry name" value="B12-binding_domain_containing"/>
    <property type="match status" value="1"/>
</dbReference>
<dbReference type="InterPro" id="IPR007197">
    <property type="entry name" value="rSAM"/>
</dbReference>
<dbReference type="PROSITE" id="PS51918">
    <property type="entry name" value="RADICAL_SAM"/>
    <property type="match status" value="1"/>
</dbReference>
<comment type="caution">
    <text evidence="7">The sequence shown here is derived from an EMBL/GenBank/DDBJ whole genome shotgun (WGS) entry which is preliminary data.</text>
</comment>
<dbReference type="RefSeq" id="WP_149401002.1">
    <property type="nucleotide sequence ID" value="NZ_BIXY01000017.1"/>
</dbReference>
<dbReference type="GO" id="GO:0003824">
    <property type="term" value="F:catalytic activity"/>
    <property type="evidence" value="ECO:0007669"/>
    <property type="project" value="InterPro"/>
</dbReference>
<dbReference type="SFLD" id="SFLDG01123">
    <property type="entry name" value="methyltransferase_(Class_B)"/>
    <property type="match status" value="1"/>
</dbReference>
<evidence type="ECO:0000256" key="5">
    <source>
        <dbReference type="ARBA" id="ARBA00023014"/>
    </source>
</evidence>
<proteinExistence type="predicted"/>
<evidence type="ECO:0000313" key="7">
    <source>
        <dbReference type="EMBL" id="GCF07997.1"/>
    </source>
</evidence>
<evidence type="ECO:0000259" key="6">
    <source>
        <dbReference type="PROSITE" id="PS51918"/>
    </source>
</evidence>
<feature type="domain" description="Radical SAM core" evidence="6">
    <location>
        <begin position="246"/>
        <end position="453"/>
    </location>
</feature>
<dbReference type="GO" id="GO:0046872">
    <property type="term" value="F:metal ion binding"/>
    <property type="evidence" value="ECO:0007669"/>
    <property type="project" value="UniProtKB-KW"/>
</dbReference>
<keyword evidence="2" id="KW-0949">S-adenosyl-L-methionine</keyword>